<evidence type="ECO:0000259" key="7">
    <source>
        <dbReference type="PROSITE" id="PS50850"/>
    </source>
</evidence>
<dbReference type="Proteomes" id="UP000297245">
    <property type="component" value="Unassembled WGS sequence"/>
</dbReference>
<evidence type="ECO:0000256" key="5">
    <source>
        <dbReference type="ARBA" id="ARBA00023136"/>
    </source>
</evidence>
<feature type="domain" description="Major facilitator superfamily (MFS) profile" evidence="7">
    <location>
        <begin position="43"/>
        <end position="452"/>
    </location>
</feature>
<dbReference type="SUPFAM" id="SSF103473">
    <property type="entry name" value="MFS general substrate transporter"/>
    <property type="match status" value="1"/>
</dbReference>
<organism evidence="8 9">
    <name type="scientific">Dendrothele bispora (strain CBS 962.96)</name>
    <dbReference type="NCBI Taxonomy" id="1314807"/>
    <lineage>
        <taxon>Eukaryota</taxon>
        <taxon>Fungi</taxon>
        <taxon>Dikarya</taxon>
        <taxon>Basidiomycota</taxon>
        <taxon>Agaricomycotina</taxon>
        <taxon>Agaricomycetes</taxon>
        <taxon>Agaricomycetidae</taxon>
        <taxon>Agaricales</taxon>
        <taxon>Agaricales incertae sedis</taxon>
        <taxon>Dendrothele</taxon>
    </lineage>
</organism>
<feature type="transmembrane region" description="Helical" evidence="6">
    <location>
        <begin position="110"/>
        <end position="129"/>
    </location>
</feature>
<feature type="transmembrane region" description="Helical" evidence="6">
    <location>
        <begin position="338"/>
        <end position="358"/>
    </location>
</feature>
<keyword evidence="5 6" id="KW-0472">Membrane</keyword>
<dbReference type="InterPro" id="IPR011701">
    <property type="entry name" value="MFS"/>
</dbReference>
<dbReference type="OrthoDB" id="3639251at2759"/>
<keyword evidence="3 6" id="KW-0812">Transmembrane</keyword>
<feature type="transmembrane region" description="Helical" evidence="6">
    <location>
        <begin position="271"/>
        <end position="293"/>
    </location>
</feature>
<feature type="transmembrane region" description="Helical" evidence="6">
    <location>
        <begin position="203"/>
        <end position="225"/>
    </location>
</feature>
<accession>A0A4S8MM63</accession>
<dbReference type="GO" id="GO:0016020">
    <property type="term" value="C:membrane"/>
    <property type="evidence" value="ECO:0007669"/>
    <property type="project" value="UniProtKB-SubCell"/>
</dbReference>
<evidence type="ECO:0000256" key="4">
    <source>
        <dbReference type="ARBA" id="ARBA00022989"/>
    </source>
</evidence>
<dbReference type="GO" id="GO:0022857">
    <property type="term" value="F:transmembrane transporter activity"/>
    <property type="evidence" value="ECO:0007669"/>
    <property type="project" value="InterPro"/>
</dbReference>
<reference evidence="8 9" key="1">
    <citation type="journal article" date="2019" name="Nat. Ecol. Evol.">
        <title>Megaphylogeny resolves global patterns of mushroom evolution.</title>
        <authorList>
            <person name="Varga T."/>
            <person name="Krizsan K."/>
            <person name="Foldi C."/>
            <person name="Dima B."/>
            <person name="Sanchez-Garcia M."/>
            <person name="Sanchez-Ramirez S."/>
            <person name="Szollosi G.J."/>
            <person name="Szarkandi J.G."/>
            <person name="Papp V."/>
            <person name="Albert L."/>
            <person name="Andreopoulos W."/>
            <person name="Angelini C."/>
            <person name="Antonin V."/>
            <person name="Barry K.W."/>
            <person name="Bougher N.L."/>
            <person name="Buchanan P."/>
            <person name="Buyck B."/>
            <person name="Bense V."/>
            <person name="Catcheside P."/>
            <person name="Chovatia M."/>
            <person name="Cooper J."/>
            <person name="Damon W."/>
            <person name="Desjardin D."/>
            <person name="Finy P."/>
            <person name="Geml J."/>
            <person name="Haridas S."/>
            <person name="Hughes K."/>
            <person name="Justo A."/>
            <person name="Karasinski D."/>
            <person name="Kautmanova I."/>
            <person name="Kiss B."/>
            <person name="Kocsube S."/>
            <person name="Kotiranta H."/>
            <person name="LaButti K.M."/>
            <person name="Lechner B.E."/>
            <person name="Liimatainen K."/>
            <person name="Lipzen A."/>
            <person name="Lukacs Z."/>
            <person name="Mihaltcheva S."/>
            <person name="Morgado L.N."/>
            <person name="Niskanen T."/>
            <person name="Noordeloos M.E."/>
            <person name="Ohm R.A."/>
            <person name="Ortiz-Santana B."/>
            <person name="Ovrebo C."/>
            <person name="Racz N."/>
            <person name="Riley R."/>
            <person name="Savchenko A."/>
            <person name="Shiryaev A."/>
            <person name="Soop K."/>
            <person name="Spirin V."/>
            <person name="Szebenyi C."/>
            <person name="Tomsovsky M."/>
            <person name="Tulloss R.E."/>
            <person name="Uehling J."/>
            <person name="Grigoriev I.V."/>
            <person name="Vagvolgyi C."/>
            <person name="Papp T."/>
            <person name="Martin F.M."/>
            <person name="Miettinen O."/>
            <person name="Hibbett D.S."/>
            <person name="Nagy L.G."/>
        </authorList>
    </citation>
    <scope>NUCLEOTIDE SEQUENCE [LARGE SCALE GENOMIC DNA]</scope>
    <source>
        <strain evidence="8 9">CBS 962.96</strain>
    </source>
</reference>
<dbReference type="EMBL" id="ML179061">
    <property type="protein sequence ID" value="THV03968.1"/>
    <property type="molecule type" value="Genomic_DNA"/>
</dbReference>
<feature type="transmembrane region" description="Helical" evidence="6">
    <location>
        <begin position="364"/>
        <end position="384"/>
    </location>
</feature>
<evidence type="ECO:0000256" key="1">
    <source>
        <dbReference type="ARBA" id="ARBA00004141"/>
    </source>
</evidence>
<feature type="transmembrane region" description="Helical" evidence="6">
    <location>
        <begin position="172"/>
        <end position="191"/>
    </location>
</feature>
<feature type="transmembrane region" description="Helical" evidence="6">
    <location>
        <begin position="396"/>
        <end position="417"/>
    </location>
</feature>
<dbReference type="Gene3D" id="1.20.1250.20">
    <property type="entry name" value="MFS general substrate transporter like domains"/>
    <property type="match status" value="2"/>
</dbReference>
<proteinExistence type="predicted"/>
<feature type="transmembrane region" description="Helical" evidence="6">
    <location>
        <begin position="141"/>
        <end position="160"/>
    </location>
</feature>
<dbReference type="PANTHER" id="PTHR43791:SF3">
    <property type="entry name" value="MAJOR FACILITATOR SUPERFAMILY (MFS) PROFILE DOMAIN-CONTAINING PROTEIN"/>
    <property type="match status" value="1"/>
</dbReference>
<comment type="subcellular location">
    <subcellularLocation>
        <location evidence="1">Membrane</location>
        <topology evidence="1">Multi-pass membrane protein</topology>
    </subcellularLocation>
</comment>
<dbReference type="PROSITE" id="PS50850">
    <property type="entry name" value="MFS"/>
    <property type="match status" value="1"/>
</dbReference>
<evidence type="ECO:0000313" key="8">
    <source>
        <dbReference type="EMBL" id="THV03968.1"/>
    </source>
</evidence>
<dbReference type="InterPro" id="IPR036259">
    <property type="entry name" value="MFS_trans_sf"/>
</dbReference>
<dbReference type="AlphaFoldDB" id="A0A4S8MM63"/>
<dbReference type="InterPro" id="IPR020846">
    <property type="entry name" value="MFS_dom"/>
</dbReference>
<evidence type="ECO:0000256" key="3">
    <source>
        <dbReference type="ARBA" id="ARBA00022692"/>
    </source>
</evidence>
<evidence type="ECO:0000256" key="2">
    <source>
        <dbReference type="ARBA" id="ARBA00022448"/>
    </source>
</evidence>
<evidence type="ECO:0000313" key="9">
    <source>
        <dbReference type="Proteomes" id="UP000297245"/>
    </source>
</evidence>
<evidence type="ECO:0000256" key="6">
    <source>
        <dbReference type="SAM" id="Phobius"/>
    </source>
</evidence>
<dbReference type="FunFam" id="1.20.1250.20:FF:000018">
    <property type="entry name" value="MFS transporter permease"/>
    <property type="match status" value="1"/>
</dbReference>
<gene>
    <name evidence="8" type="ORF">K435DRAFT_774621</name>
</gene>
<keyword evidence="2" id="KW-0813">Transport</keyword>
<dbReference type="FunFam" id="1.20.1250.20:FF:000013">
    <property type="entry name" value="MFS general substrate transporter"/>
    <property type="match status" value="1"/>
</dbReference>
<feature type="transmembrane region" description="Helical" evidence="6">
    <location>
        <begin position="305"/>
        <end position="326"/>
    </location>
</feature>
<sequence length="476" mass="53406">MSVEEKGFDDAIRDHIEHLPDTKGEEFDKEFERKTIRYVDFRMLPLLGLVYSVSLIDRANLAIARTAGMEDDLQIEIGERYSMVSCFYFVPYVLLQLPSNLLLRRFGVRSCITSYILGWGAAQLGMAFVTDWKQLLACRVLLGAFEAGFFPAMTFIITTWYKRHEMQARLAIFYLSAICISGFTPILSYAISLLKGKRGLNGWAWIFLVEGAITLALGILVFLYIPDFPDRNTFLTPEQTRLVLERVQRDRGDALADKITTRKVFNHLGDWLIWAYSLMFMGGTMVSYAISFFNTTILRSMGYSVAASLLLTTPPYIAAVISAFIFSRMSDKTKHRAGFIALQTLITIVGLVLMGYGSQNGVRYFGIFLSYMGASGVIPGALAYSANNVVSHSKRSVSTALLIAWGGIGGILGTTVFRQQDFPRYINGIWATLGAQFLTLVLLVATTTTLRRRNRRFKEGKITEPLEGQPGFFYTL</sequence>
<dbReference type="PANTHER" id="PTHR43791">
    <property type="entry name" value="PERMEASE-RELATED"/>
    <property type="match status" value="1"/>
</dbReference>
<protein>
    <submittedName>
        <fullName evidence="8">MFS general substrate transporter</fullName>
    </submittedName>
</protein>
<keyword evidence="9" id="KW-1185">Reference proteome</keyword>
<name>A0A4S8MM63_DENBC</name>
<feature type="transmembrane region" description="Helical" evidence="6">
    <location>
        <begin position="429"/>
        <end position="450"/>
    </location>
</feature>
<dbReference type="Pfam" id="PF07690">
    <property type="entry name" value="MFS_1"/>
    <property type="match status" value="1"/>
</dbReference>
<keyword evidence="4 6" id="KW-1133">Transmembrane helix</keyword>
<feature type="transmembrane region" description="Helical" evidence="6">
    <location>
        <begin position="81"/>
        <end position="103"/>
    </location>
</feature>